<feature type="compositionally biased region" description="Low complexity" evidence="6">
    <location>
        <begin position="340"/>
        <end position="355"/>
    </location>
</feature>
<feature type="compositionally biased region" description="Polar residues" evidence="6">
    <location>
        <begin position="328"/>
        <end position="339"/>
    </location>
</feature>
<feature type="region of interest" description="Disordered" evidence="6">
    <location>
        <begin position="300"/>
        <end position="375"/>
    </location>
</feature>
<feature type="repeat" description="PPR" evidence="5">
    <location>
        <begin position="202"/>
        <end position="236"/>
    </location>
</feature>
<dbReference type="EMBL" id="SEOQ01000262">
    <property type="protein sequence ID" value="TFY66272.1"/>
    <property type="molecule type" value="Genomic_DNA"/>
</dbReference>
<dbReference type="Pfam" id="PF23276">
    <property type="entry name" value="TPR_24"/>
    <property type="match status" value="1"/>
</dbReference>
<dbReference type="InterPro" id="IPR011990">
    <property type="entry name" value="TPR-like_helical_dom_sf"/>
</dbReference>
<organism evidence="8 9">
    <name type="scientific">Dentipellis fragilis</name>
    <dbReference type="NCBI Taxonomy" id="205917"/>
    <lineage>
        <taxon>Eukaryota</taxon>
        <taxon>Fungi</taxon>
        <taxon>Dikarya</taxon>
        <taxon>Basidiomycota</taxon>
        <taxon>Agaricomycotina</taxon>
        <taxon>Agaricomycetes</taxon>
        <taxon>Russulales</taxon>
        <taxon>Hericiaceae</taxon>
        <taxon>Dentipellis</taxon>
    </lineage>
</organism>
<evidence type="ECO:0000256" key="2">
    <source>
        <dbReference type="ARBA" id="ARBA00022737"/>
    </source>
</evidence>
<dbReference type="Pfam" id="PF13812">
    <property type="entry name" value="PPR_3"/>
    <property type="match status" value="2"/>
</dbReference>
<dbReference type="Proteomes" id="UP000298327">
    <property type="component" value="Unassembled WGS sequence"/>
</dbReference>
<keyword evidence="9" id="KW-1185">Reference proteome</keyword>
<evidence type="ECO:0000256" key="3">
    <source>
        <dbReference type="ARBA" id="ARBA00044493"/>
    </source>
</evidence>
<dbReference type="Gene3D" id="1.25.40.10">
    <property type="entry name" value="Tetratricopeptide repeat domain"/>
    <property type="match status" value="3"/>
</dbReference>
<feature type="repeat" description="PPR" evidence="5">
    <location>
        <begin position="133"/>
        <end position="167"/>
    </location>
</feature>
<evidence type="ECO:0000259" key="7">
    <source>
        <dbReference type="Pfam" id="PF23276"/>
    </source>
</evidence>
<name>A0A4Y9YVM4_9AGAM</name>
<accession>A0A4Y9YVM4</accession>
<dbReference type="PANTHER" id="PTHR47936">
    <property type="entry name" value="PPR_LONG DOMAIN-CONTAINING PROTEIN"/>
    <property type="match status" value="1"/>
</dbReference>
<comment type="similarity">
    <text evidence="1">Belongs to the CCM1 family.</text>
</comment>
<dbReference type="STRING" id="205917.A0A4Y9YVM4"/>
<evidence type="ECO:0000313" key="8">
    <source>
        <dbReference type="EMBL" id="TFY66272.1"/>
    </source>
</evidence>
<evidence type="ECO:0000256" key="6">
    <source>
        <dbReference type="SAM" id="MobiDB-lite"/>
    </source>
</evidence>
<keyword evidence="2" id="KW-0677">Repeat</keyword>
<sequence>MLASSSRSALSISRRLVSRSGAHSTEGAVATPCLSRRPFSVATVVQAQERRRVDSQSANSSRRGPYRTKGSRPPSRSWQLPQTSLTYLSDGTVDPASQLAAYNVELDRLASRGMSVQVLRLLSDMKRVGVRPDLRTYNMLLSVLADTAMYNETLAVMEDMKAMGVRPDVQTYNHVINAARFHDVAWTYDHMQALEKDDLYPNATTYALVIRKCCLDAKLEMVLRLLVEMEEKGLSPKLETAQAIIALAAKLGQPRLAIDLAENFEASSVRRLENHVWVDCLTASTALLFTAFTRCGKESSTTSKSRRTRASASKRSIPRHGTACPISPWTSCRRSNPSARSCKSTTSPPSSRPTRAQAESKRPSPSSRSCARRTSSRAAGAAHPIFIAIQDSPAAVDAAWDVLEEMHKKAEPVDITAINAIVQASVAQGDLQRAVGTYQASAEFDVAPDVDTYNALLSGCIAARHRELGDRLLTEMREAGVKPDLHTYERLVVLCLTSPTYEDAFFYLEEMKAEHHVPPYGVYEAIVRRCVSEGDTRYKLALEEMREVGYHVSPHLARFIESGGKAGAGPQSTATAS</sequence>
<comment type="caution">
    <text evidence="8">The sequence shown here is derived from an EMBL/GenBank/DDBJ whole genome shotgun (WGS) entry which is preliminary data.</text>
</comment>
<proteinExistence type="inferred from homology"/>
<evidence type="ECO:0000313" key="9">
    <source>
        <dbReference type="Proteomes" id="UP000298327"/>
    </source>
</evidence>
<evidence type="ECO:0000256" key="4">
    <source>
        <dbReference type="ARBA" id="ARBA00044511"/>
    </source>
</evidence>
<dbReference type="AlphaFoldDB" id="A0A4Y9YVM4"/>
<dbReference type="OrthoDB" id="185373at2759"/>
<feature type="repeat" description="PPR" evidence="5">
    <location>
        <begin position="449"/>
        <end position="483"/>
    </location>
</feature>
<evidence type="ECO:0000256" key="1">
    <source>
        <dbReference type="ARBA" id="ARBA00006192"/>
    </source>
</evidence>
<feature type="region of interest" description="Disordered" evidence="6">
    <location>
        <begin position="46"/>
        <end position="81"/>
    </location>
</feature>
<dbReference type="NCBIfam" id="TIGR00756">
    <property type="entry name" value="PPR"/>
    <property type="match status" value="2"/>
</dbReference>
<evidence type="ECO:0000256" key="5">
    <source>
        <dbReference type="PROSITE-ProRule" id="PRU00708"/>
    </source>
</evidence>
<dbReference type="InterPro" id="IPR057027">
    <property type="entry name" value="TPR_mt"/>
</dbReference>
<dbReference type="PROSITE" id="PS51375">
    <property type="entry name" value="PPR"/>
    <property type="match status" value="3"/>
</dbReference>
<dbReference type="Pfam" id="PF13041">
    <property type="entry name" value="PPR_2"/>
    <property type="match status" value="1"/>
</dbReference>
<dbReference type="PANTHER" id="PTHR47936:SF1">
    <property type="entry name" value="PENTATRICOPEPTIDE REPEAT-CONTAINING PROTEIN GUN1, CHLOROPLASTIC"/>
    <property type="match status" value="1"/>
</dbReference>
<protein>
    <recommendedName>
        <fullName evidence="7">Pentatricopeptide repeat-containing protein-mitochondrial domain-containing protein</fullName>
    </recommendedName>
</protein>
<dbReference type="InterPro" id="IPR002885">
    <property type="entry name" value="PPR_rpt"/>
</dbReference>
<gene>
    <name evidence="8" type="ORF">EVG20_g4816</name>
</gene>
<feature type="domain" description="Pentatricopeptide repeat-containing protein-mitochondrial" evidence="7">
    <location>
        <begin position="379"/>
        <end position="440"/>
    </location>
</feature>
<reference evidence="8 9" key="1">
    <citation type="submission" date="2019-02" db="EMBL/GenBank/DDBJ databases">
        <title>Genome sequencing of the rare red list fungi Dentipellis fragilis.</title>
        <authorList>
            <person name="Buettner E."/>
            <person name="Kellner H."/>
        </authorList>
    </citation>
    <scope>NUCLEOTIDE SEQUENCE [LARGE SCALE GENOMIC DNA]</scope>
    <source>
        <strain evidence="8 9">DSM 105465</strain>
    </source>
</reference>
<comment type="function">
    <text evidence="3">Regulates mitochondrial small subunit maturation by controlling 15S rRNA 5'-end processing. Localizes to the 5' precursor of the 15S rRNA in a position that is subsequently occupied by mS47 in the mature yeast mtSSU. Uses structure and sequence-specific RNA recognition, binding to a single-stranded region of the precursor and specifically recognizing bases -6 to -1. The exchange of Ccm1 for mS47 is coupled to the irreversible removal of precursor rRNA that is accompanied by conformational changes of the mitoribosomal proteins uS5m and mS26. These conformational changes signal completion of 5'-end rRNA processing through protection of the mature 5'-end of the 15S rRNA and stabilization of mS47. The removal of the 5' precursor together with the dissociation of Ccm1 may be catalyzed by the 5'-3' exoribonuclease Pet127. Involved in the specific removal of group I introns in mitochondrial encoded transcripts.</text>
</comment>
<comment type="subunit">
    <text evidence="4">Binds to mitochondrial small subunit 15S rRNA.</text>
</comment>